<feature type="domain" description="SGNH hydrolase-type esterase" evidence="2">
    <location>
        <begin position="126"/>
        <end position="273"/>
    </location>
</feature>
<organism evidence="3 4">
    <name type="scientific">Rhodopirellula halodulae</name>
    <dbReference type="NCBI Taxonomy" id="2894198"/>
    <lineage>
        <taxon>Bacteria</taxon>
        <taxon>Pseudomonadati</taxon>
        <taxon>Planctomycetota</taxon>
        <taxon>Planctomycetia</taxon>
        <taxon>Pirellulales</taxon>
        <taxon>Pirellulaceae</taxon>
        <taxon>Rhodopirellula</taxon>
    </lineage>
</organism>
<reference evidence="3" key="1">
    <citation type="submission" date="2021-11" db="EMBL/GenBank/DDBJ databases">
        <title>Genome sequence.</title>
        <authorList>
            <person name="Sun Q."/>
        </authorList>
    </citation>
    <scope>NUCLEOTIDE SEQUENCE</scope>
    <source>
        <strain evidence="3">JC740</strain>
    </source>
</reference>
<protein>
    <submittedName>
        <fullName evidence="3">GDSL-type esterase/lipase family protein</fullName>
    </submittedName>
</protein>
<evidence type="ECO:0000259" key="2">
    <source>
        <dbReference type="Pfam" id="PF13472"/>
    </source>
</evidence>
<dbReference type="PANTHER" id="PTHR30383:SF29">
    <property type="entry name" value="SGNH HYDROLASE-TYPE ESTERASE DOMAIN-CONTAINING PROTEIN"/>
    <property type="match status" value="1"/>
</dbReference>
<dbReference type="RefSeq" id="WP_230273668.1">
    <property type="nucleotide sequence ID" value="NZ_JAJKFW010000022.1"/>
</dbReference>
<accession>A0ABS8NII0</accession>
<dbReference type="PANTHER" id="PTHR30383">
    <property type="entry name" value="THIOESTERASE 1/PROTEASE 1/LYSOPHOSPHOLIPASE L1"/>
    <property type="match status" value="1"/>
</dbReference>
<dbReference type="Pfam" id="PF13472">
    <property type="entry name" value="Lipase_GDSL_2"/>
    <property type="match status" value="1"/>
</dbReference>
<sequence>MPSLNLSRTELGADRFPIARVFRQTLAVGLMLFAVCSAMAQDRAGNDIAGGDIAEKETAEKETTNADSPATQSTSSDVLAPYVEAATKRWEKEIRKYEMLDEQTDDPADGILLIGSSSIRRWDTAAEDLSPFRVIPRGYGGAKYSDLAVFAQRLITPHDYRGVVIFVGNDISGRETDFTPEQVEPLVRHVVRISREHRPDAPVLLVEVTPTRSRYDAWPKIRQLNAMLREVCFTEPNVHFVATAETFLTHENQPREDLFVEDQLHLNEAGYDLWGGLIRRRLTDVLREQAHD</sequence>
<dbReference type="Gene3D" id="3.40.50.1110">
    <property type="entry name" value="SGNH hydrolase"/>
    <property type="match status" value="1"/>
</dbReference>
<proteinExistence type="predicted"/>
<comment type="caution">
    <text evidence="3">The sequence shown here is derived from an EMBL/GenBank/DDBJ whole genome shotgun (WGS) entry which is preliminary data.</text>
</comment>
<dbReference type="InterPro" id="IPR036514">
    <property type="entry name" value="SGNH_hydro_sf"/>
</dbReference>
<evidence type="ECO:0000313" key="3">
    <source>
        <dbReference type="EMBL" id="MCC9642742.1"/>
    </source>
</evidence>
<keyword evidence="4" id="KW-1185">Reference proteome</keyword>
<dbReference type="InterPro" id="IPR051532">
    <property type="entry name" value="Ester_Hydrolysis_Enzymes"/>
</dbReference>
<dbReference type="EMBL" id="JAJKFW010000022">
    <property type="protein sequence ID" value="MCC9642742.1"/>
    <property type="molecule type" value="Genomic_DNA"/>
</dbReference>
<name>A0ABS8NII0_9BACT</name>
<dbReference type="CDD" id="cd04502">
    <property type="entry name" value="SGNH_hydrolase_like_7"/>
    <property type="match status" value="1"/>
</dbReference>
<dbReference type="InterPro" id="IPR013830">
    <property type="entry name" value="SGNH_hydro"/>
</dbReference>
<dbReference type="SUPFAM" id="SSF52266">
    <property type="entry name" value="SGNH hydrolase"/>
    <property type="match status" value="1"/>
</dbReference>
<feature type="compositionally biased region" description="Polar residues" evidence="1">
    <location>
        <begin position="65"/>
        <end position="77"/>
    </location>
</feature>
<gene>
    <name evidence="3" type="ORF">LOC71_10690</name>
</gene>
<evidence type="ECO:0000313" key="4">
    <source>
        <dbReference type="Proteomes" id="UP001430306"/>
    </source>
</evidence>
<dbReference type="Proteomes" id="UP001430306">
    <property type="component" value="Unassembled WGS sequence"/>
</dbReference>
<feature type="region of interest" description="Disordered" evidence="1">
    <location>
        <begin position="58"/>
        <end position="77"/>
    </location>
</feature>
<evidence type="ECO:0000256" key="1">
    <source>
        <dbReference type="SAM" id="MobiDB-lite"/>
    </source>
</evidence>